<proteinExistence type="predicted"/>
<evidence type="ECO:0000313" key="2">
    <source>
        <dbReference type="EMBL" id="MBS2547648.1"/>
    </source>
</evidence>
<evidence type="ECO:0000256" key="1">
    <source>
        <dbReference type="SAM" id="MobiDB-lite"/>
    </source>
</evidence>
<name>A0ABS5KNM7_9ACTN</name>
<gene>
    <name evidence="2" type="ORF">KGQ19_12275</name>
</gene>
<dbReference type="Proteomes" id="UP000730482">
    <property type="component" value="Unassembled WGS sequence"/>
</dbReference>
<evidence type="ECO:0000313" key="3">
    <source>
        <dbReference type="Proteomes" id="UP000730482"/>
    </source>
</evidence>
<dbReference type="RefSeq" id="WP_212009230.1">
    <property type="nucleotide sequence ID" value="NZ_JAAFYZ010000032.1"/>
</dbReference>
<sequence length="155" mass="17257">MVADHDGEARLTTFKALVVSHSNAIAEDLERSQRHKRPSWARSRSEREDHRRTRRESSETAIIADFDRIQTGARLRFVSAAAAAAAAARPGALVLDDFYDRSAPFKQRYADLIATMPAARAEASGRVLLTGAEGEHTRRRLRHGDRTLLEPVGLQ</sequence>
<reference evidence="2 3" key="1">
    <citation type="submission" date="2020-02" db="EMBL/GenBank/DDBJ databases">
        <title>Acidophilic actinobacteria isolated from forest soil.</title>
        <authorList>
            <person name="Golinska P."/>
        </authorList>
    </citation>
    <scope>NUCLEOTIDE SEQUENCE [LARGE SCALE GENOMIC DNA]</scope>
    <source>
        <strain evidence="2 3">NL8</strain>
    </source>
</reference>
<comment type="caution">
    <text evidence="2">The sequence shown here is derived from an EMBL/GenBank/DDBJ whole genome shotgun (WGS) entry which is preliminary data.</text>
</comment>
<accession>A0ABS5KNM7</accession>
<feature type="region of interest" description="Disordered" evidence="1">
    <location>
        <begin position="29"/>
        <end position="57"/>
    </location>
</feature>
<keyword evidence="3" id="KW-1185">Reference proteome</keyword>
<feature type="compositionally biased region" description="Basic and acidic residues" evidence="1">
    <location>
        <begin position="43"/>
        <end position="57"/>
    </location>
</feature>
<protein>
    <submittedName>
        <fullName evidence="2">Uncharacterized protein</fullName>
    </submittedName>
</protein>
<organism evidence="2 3">
    <name type="scientific">Catenulispora pinistramenti</name>
    <dbReference type="NCBI Taxonomy" id="2705254"/>
    <lineage>
        <taxon>Bacteria</taxon>
        <taxon>Bacillati</taxon>
        <taxon>Actinomycetota</taxon>
        <taxon>Actinomycetes</taxon>
        <taxon>Catenulisporales</taxon>
        <taxon>Catenulisporaceae</taxon>
        <taxon>Catenulispora</taxon>
    </lineage>
</organism>
<dbReference type="EMBL" id="JAAFYZ010000032">
    <property type="protein sequence ID" value="MBS2547648.1"/>
    <property type="molecule type" value="Genomic_DNA"/>
</dbReference>